<evidence type="ECO:0000256" key="8">
    <source>
        <dbReference type="ARBA" id="ARBA00023306"/>
    </source>
</evidence>
<evidence type="ECO:0000256" key="3">
    <source>
        <dbReference type="ARBA" id="ARBA00022618"/>
    </source>
</evidence>
<evidence type="ECO:0000256" key="6">
    <source>
        <dbReference type="ARBA" id="ARBA00022960"/>
    </source>
</evidence>
<dbReference type="PANTHER" id="PTHR43024">
    <property type="entry name" value="UDP-N-ACETYLMURAMOYL-TRIPEPTIDE--D-ALANYL-D-ALANINE LIGASE"/>
    <property type="match status" value="1"/>
</dbReference>
<feature type="binding site" evidence="10">
    <location>
        <begin position="131"/>
        <end position="137"/>
    </location>
    <ligand>
        <name>ATP</name>
        <dbReference type="ChEBI" id="CHEBI:30616"/>
    </ligand>
</feature>
<feature type="domain" description="Mur ligase N-terminal catalytic" evidence="12">
    <location>
        <begin position="28"/>
        <end position="107"/>
    </location>
</feature>
<dbReference type="RefSeq" id="WP_004017847.1">
    <property type="nucleotide sequence ID" value="NZ_CAMPNB010000001.1"/>
</dbReference>
<evidence type="ECO:0000259" key="14">
    <source>
        <dbReference type="Pfam" id="PF08245"/>
    </source>
</evidence>
<dbReference type="InterPro" id="IPR036615">
    <property type="entry name" value="Mur_ligase_C_dom_sf"/>
</dbReference>
<comment type="function">
    <text evidence="10 11">Involved in cell wall formation. Catalyzes the final step in the synthesis of UDP-N-acetylmuramoyl-pentapeptide, the precursor of murein.</text>
</comment>
<gene>
    <name evidence="10 15" type="primary">murF</name>
    <name evidence="15" type="ORF">NCTC11819_01843</name>
</gene>
<dbReference type="UniPathway" id="UPA00219"/>
<protein>
    <recommendedName>
        <fullName evidence="10 11">UDP-N-acetylmuramoyl-tripeptide--D-alanyl-D-alanine ligase</fullName>
        <ecNumber evidence="10 11">6.3.2.10</ecNumber>
    </recommendedName>
    <alternativeName>
        <fullName evidence="10">D-alanyl-D-alanine-adding enzyme</fullName>
    </alternativeName>
</protein>
<dbReference type="GO" id="GO:0047480">
    <property type="term" value="F:UDP-N-acetylmuramoyl-tripeptide-D-alanyl-D-alanine ligase activity"/>
    <property type="evidence" value="ECO:0007669"/>
    <property type="project" value="UniProtKB-UniRule"/>
</dbReference>
<evidence type="ECO:0000256" key="4">
    <source>
        <dbReference type="ARBA" id="ARBA00022741"/>
    </source>
</evidence>
<comment type="catalytic activity">
    <reaction evidence="10 11">
        <text>D-alanyl-D-alanine + UDP-N-acetyl-alpha-D-muramoyl-L-alanyl-gamma-D-glutamyl-meso-2,6-diaminopimelate + ATP = UDP-N-acetyl-alpha-D-muramoyl-L-alanyl-gamma-D-glutamyl-meso-2,6-diaminopimeloyl-D-alanyl-D-alanine + ADP + phosphate + H(+)</text>
        <dbReference type="Rhea" id="RHEA:28374"/>
        <dbReference type="ChEBI" id="CHEBI:15378"/>
        <dbReference type="ChEBI" id="CHEBI:30616"/>
        <dbReference type="ChEBI" id="CHEBI:43474"/>
        <dbReference type="ChEBI" id="CHEBI:57822"/>
        <dbReference type="ChEBI" id="CHEBI:61386"/>
        <dbReference type="ChEBI" id="CHEBI:83905"/>
        <dbReference type="ChEBI" id="CHEBI:456216"/>
        <dbReference type="EC" id="6.3.2.10"/>
    </reaction>
</comment>
<evidence type="ECO:0000259" key="13">
    <source>
        <dbReference type="Pfam" id="PF02875"/>
    </source>
</evidence>
<dbReference type="GO" id="GO:0009252">
    <property type="term" value="P:peptidoglycan biosynthetic process"/>
    <property type="evidence" value="ECO:0007669"/>
    <property type="project" value="UniProtKB-UniRule"/>
</dbReference>
<evidence type="ECO:0000256" key="1">
    <source>
        <dbReference type="ARBA" id="ARBA00022490"/>
    </source>
</evidence>
<dbReference type="Gene3D" id="3.40.1390.10">
    <property type="entry name" value="MurE/MurF, N-terminal domain"/>
    <property type="match status" value="1"/>
</dbReference>
<dbReference type="SUPFAM" id="SSF63418">
    <property type="entry name" value="MurE/MurF N-terminal domain"/>
    <property type="match status" value="1"/>
</dbReference>
<feature type="domain" description="Mur ligase central" evidence="14">
    <location>
        <begin position="129"/>
        <end position="316"/>
    </location>
</feature>
<dbReference type="GO" id="GO:0071555">
    <property type="term" value="P:cell wall organization"/>
    <property type="evidence" value="ECO:0007669"/>
    <property type="project" value="UniProtKB-KW"/>
</dbReference>
<evidence type="ECO:0000256" key="5">
    <source>
        <dbReference type="ARBA" id="ARBA00022840"/>
    </source>
</evidence>
<dbReference type="GO" id="GO:0005737">
    <property type="term" value="C:cytoplasm"/>
    <property type="evidence" value="ECO:0007669"/>
    <property type="project" value="UniProtKB-SubCell"/>
</dbReference>
<evidence type="ECO:0000256" key="2">
    <source>
        <dbReference type="ARBA" id="ARBA00022598"/>
    </source>
</evidence>
<dbReference type="AlphaFoldDB" id="A0A2X1S9X4"/>
<name>A0A2X1S9X4_9ACTO</name>
<dbReference type="OrthoDB" id="9800958at2"/>
<dbReference type="InterPro" id="IPR051046">
    <property type="entry name" value="MurCDEF_CellWall_CoF430Synth"/>
</dbReference>
<dbReference type="NCBIfam" id="TIGR01143">
    <property type="entry name" value="murF"/>
    <property type="match status" value="1"/>
</dbReference>
<proteinExistence type="inferred from homology"/>
<comment type="similarity">
    <text evidence="10">Belongs to the MurCDEF family. MurF subfamily.</text>
</comment>
<dbReference type="InterPro" id="IPR005863">
    <property type="entry name" value="UDP-N-AcMur_synth"/>
</dbReference>
<keyword evidence="4 10" id="KW-0547">Nucleotide-binding</keyword>
<evidence type="ECO:0000256" key="11">
    <source>
        <dbReference type="RuleBase" id="RU004136"/>
    </source>
</evidence>
<dbReference type="Proteomes" id="UP000255284">
    <property type="component" value="Unassembled WGS sequence"/>
</dbReference>
<dbReference type="SUPFAM" id="SSF53244">
    <property type="entry name" value="MurD-like peptide ligases, peptide-binding domain"/>
    <property type="match status" value="1"/>
</dbReference>
<dbReference type="SUPFAM" id="SSF53623">
    <property type="entry name" value="MurD-like peptide ligases, catalytic domain"/>
    <property type="match status" value="1"/>
</dbReference>
<dbReference type="GO" id="GO:0005524">
    <property type="term" value="F:ATP binding"/>
    <property type="evidence" value="ECO:0007669"/>
    <property type="project" value="UniProtKB-UniRule"/>
</dbReference>
<dbReference type="Pfam" id="PF08245">
    <property type="entry name" value="Mur_ligase_M"/>
    <property type="match status" value="1"/>
</dbReference>
<dbReference type="Gene3D" id="3.40.1190.10">
    <property type="entry name" value="Mur-like, catalytic domain"/>
    <property type="match status" value="1"/>
</dbReference>
<dbReference type="InterPro" id="IPR035911">
    <property type="entry name" value="MurE/MurF_N"/>
</dbReference>
<evidence type="ECO:0000256" key="10">
    <source>
        <dbReference type="HAMAP-Rule" id="MF_02019"/>
    </source>
</evidence>
<dbReference type="EMBL" id="UGGQ01000006">
    <property type="protein sequence ID" value="STO17258.1"/>
    <property type="molecule type" value="Genomic_DNA"/>
</dbReference>
<dbReference type="Pfam" id="PF02875">
    <property type="entry name" value="Mur_ligase_C"/>
    <property type="match status" value="1"/>
</dbReference>
<keyword evidence="1 10" id="KW-0963">Cytoplasm</keyword>
<keyword evidence="9 10" id="KW-0961">Cell wall biogenesis/degradation</keyword>
<evidence type="ECO:0000256" key="7">
    <source>
        <dbReference type="ARBA" id="ARBA00022984"/>
    </source>
</evidence>
<comment type="subcellular location">
    <subcellularLocation>
        <location evidence="10 11">Cytoplasm</location>
    </subcellularLocation>
</comment>
<dbReference type="GeneID" id="61168107"/>
<keyword evidence="8 10" id="KW-0131">Cell cycle</keyword>
<keyword evidence="2 10" id="KW-0436">Ligase</keyword>
<dbReference type="GO" id="GO:0051301">
    <property type="term" value="P:cell division"/>
    <property type="evidence" value="ECO:0007669"/>
    <property type="project" value="UniProtKB-KW"/>
</dbReference>
<evidence type="ECO:0000313" key="15">
    <source>
        <dbReference type="EMBL" id="STO17258.1"/>
    </source>
</evidence>
<dbReference type="InterPro" id="IPR000713">
    <property type="entry name" value="Mur_ligase_N"/>
</dbReference>
<keyword evidence="6 10" id="KW-0133">Cell shape</keyword>
<evidence type="ECO:0000259" key="12">
    <source>
        <dbReference type="Pfam" id="PF01225"/>
    </source>
</evidence>
<accession>A0A2X1S9X4</accession>
<dbReference type="Gene3D" id="3.90.190.20">
    <property type="entry name" value="Mur ligase, C-terminal domain"/>
    <property type="match status" value="1"/>
</dbReference>
<dbReference type="GO" id="GO:0008360">
    <property type="term" value="P:regulation of cell shape"/>
    <property type="evidence" value="ECO:0007669"/>
    <property type="project" value="UniProtKB-KW"/>
</dbReference>
<keyword evidence="3 10" id="KW-0132">Cell division</keyword>
<dbReference type="InterPro" id="IPR004101">
    <property type="entry name" value="Mur_ligase_C"/>
</dbReference>
<evidence type="ECO:0000256" key="9">
    <source>
        <dbReference type="ARBA" id="ARBA00023316"/>
    </source>
</evidence>
<keyword evidence="5 10" id="KW-0067">ATP-binding</keyword>
<reference evidence="15 16" key="1">
    <citation type="submission" date="2018-06" db="EMBL/GenBank/DDBJ databases">
        <authorList>
            <consortium name="Pathogen Informatics"/>
            <person name="Doyle S."/>
        </authorList>
    </citation>
    <scope>NUCLEOTIDE SEQUENCE [LARGE SCALE GENOMIC DNA]</scope>
    <source>
        <strain evidence="15 16">NCTC11819</strain>
    </source>
</reference>
<dbReference type="EC" id="6.3.2.10" evidence="10 11"/>
<dbReference type="HAMAP" id="MF_02019">
    <property type="entry name" value="MurF"/>
    <property type="match status" value="1"/>
</dbReference>
<feature type="domain" description="Mur ligase C-terminal" evidence="13">
    <location>
        <begin position="339"/>
        <end position="464"/>
    </location>
</feature>
<dbReference type="PANTHER" id="PTHR43024:SF1">
    <property type="entry name" value="UDP-N-ACETYLMURAMOYL-TRIPEPTIDE--D-ALANYL-D-ALANINE LIGASE"/>
    <property type="match status" value="1"/>
</dbReference>
<organism evidence="15 16">
    <name type="scientific">Mobiluncus mulieris</name>
    <dbReference type="NCBI Taxonomy" id="2052"/>
    <lineage>
        <taxon>Bacteria</taxon>
        <taxon>Bacillati</taxon>
        <taxon>Actinomycetota</taxon>
        <taxon>Actinomycetes</taxon>
        <taxon>Actinomycetales</taxon>
        <taxon>Actinomycetaceae</taxon>
        <taxon>Mobiluncus</taxon>
    </lineage>
</organism>
<comment type="caution">
    <text evidence="15">The sequence shown here is derived from an EMBL/GenBank/DDBJ whole genome shotgun (WGS) entry which is preliminary data.</text>
</comment>
<evidence type="ECO:0000313" key="16">
    <source>
        <dbReference type="Proteomes" id="UP000255284"/>
    </source>
</evidence>
<dbReference type="InterPro" id="IPR013221">
    <property type="entry name" value="Mur_ligase_cen"/>
</dbReference>
<dbReference type="InterPro" id="IPR036565">
    <property type="entry name" value="Mur-like_cat_sf"/>
</dbReference>
<sequence length="483" mass="51326">MIDMTIDALREIVGLEPGTNSTRIQGTVNTDSRFIEAGDVFVALPGEHTDGHCFLGSVARRGGKVAVVTKNRDEILAQDWATEEELGKLILLQVDDAQIALGKIAQAHLEQLRSRARNGSGKLKLVIGITGSAGKTTTKDLARQLLSAKGKTVAPPGSFNNEIGLPLTVLQADSDTEYLVLEMGASKPGDLKYLTAIAPLDVAVVLMVGTAHLESYDSVDALAAEKSQIITSLGPTGVAILNADDPRVEAMSGRTAGRLIYFSSQKATGVRATHLKVDSDSHASFTLHTPAGKAQVEMQLIGAHHVSNALAAAAIAHVAGMATHEIAAALHHATPQSEHRMHLVHLADAVDLIDDAYNANPDSVKAALDVLSKYAASRRVVAVLGDMLELGVAAPQLHGEIGRYCAKVGIPVLIGVGPMAKNIELAYSALRHDGEHHHTLDEKSAGRLLQEVVRPKDLILIKGSHDSNLWKLAQSIEERGRVR</sequence>
<comment type="pathway">
    <text evidence="10 11">Cell wall biogenesis; peptidoglycan biosynthesis.</text>
</comment>
<keyword evidence="7 10" id="KW-0573">Peptidoglycan synthesis</keyword>
<dbReference type="Pfam" id="PF01225">
    <property type="entry name" value="Mur_ligase"/>
    <property type="match status" value="1"/>
</dbReference>